<dbReference type="EMBL" id="JACBZF010000002">
    <property type="protein sequence ID" value="NYH94976.1"/>
    <property type="molecule type" value="Genomic_DNA"/>
</dbReference>
<organism evidence="1 2">
    <name type="scientific">Novosphingobium marinum</name>
    <dbReference type="NCBI Taxonomy" id="1514948"/>
    <lineage>
        <taxon>Bacteria</taxon>
        <taxon>Pseudomonadati</taxon>
        <taxon>Pseudomonadota</taxon>
        <taxon>Alphaproteobacteria</taxon>
        <taxon>Sphingomonadales</taxon>
        <taxon>Sphingomonadaceae</taxon>
        <taxon>Novosphingobium</taxon>
    </lineage>
</organism>
<keyword evidence="2" id="KW-1185">Reference proteome</keyword>
<protein>
    <submittedName>
        <fullName evidence="1">Uncharacterized protein</fullName>
    </submittedName>
</protein>
<comment type="caution">
    <text evidence="1">The sequence shown here is derived from an EMBL/GenBank/DDBJ whole genome shotgun (WGS) entry which is preliminary data.</text>
</comment>
<sequence length="150" mass="15426">MDRLNLGEATLESPDPIGKERISRELLEDLLYESTISGEDEEAGRMAEAVRILAGSESRDCRHIDDMISAGGCTSAAIALLPGDAGFLLSRGRSGANLASVSLALGEADVSAQASTPALALVAAYAAALIAETAGGRCGPLGREDRPTIN</sequence>
<evidence type="ECO:0000313" key="1">
    <source>
        <dbReference type="EMBL" id="NYH94976.1"/>
    </source>
</evidence>
<reference evidence="1 2" key="1">
    <citation type="submission" date="2020-07" db="EMBL/GenBank/DDBJ databases">
        <title>Genomic Encyclopedia of Type Strains, Phase IV (KMG-IV): sequencing the most valuable type-strain genomes for metagenomic binning, comparative biology and taxonomic classification.</title>
        <authorList>
            <person name="Goeker M."/>
        </authorList>
    </citation>
    <scope>NUCLEOTIDE SEQUENCE [LARGE SCALE GENOMIC DNA]</scope>
    <source>
        <strain evidence="1 2">DSM 29043</strain>
    </source>
</reference>
<evidence type="ECO:0000313" key="2">
    <source>
        <dbReference type="Proteomes" id="UP000522081"/>
    </source>
</evidence>
<dbReference type="RefSeq" id="WP_179406878.1">
    <property type="nucleotide sequence ID" value="NZ_BMGF01000009.1"/>
</dbReference>
<dbReference type="AlphaFoldDB" id="A0A7Y9XUQ9"/>
<accession>A0A7Y9XUQ9</accession>
<dbReference type="Proteomes" id="UP000522081">
    <property type="component" value="Unassembled WGS sequence"/>
</dbReference>
<gene>
    <name evidence="1" type="ORF">FHS75_001295</name>
</gene>
<proteinExistence type="predicted"/>
<name>A0A7Y9XUQ9_9SPHN</name>